<evidence type="ECO:0000313" key="18">
    <source>
        <dbReference type="Proteomes" id="UP000076490"/>
    </source>
</evidence>
<dbReference type="Gene3D" id="1.20.1200.10">
    <property type="entry name" value="Cobalamin adenosyltransferase-like"/>
    <property type="match status" value="1"/>
</dbReference>
<proteinExistence type="inferred from homology"/>
<protein>
    <recommendedName>
        <fullName evidence="5 15">Corrinoid adenosyltransferase</fullName>
        <ecNumber evidence="4 15">2.5.1.17</ecNumber>
    </recommendedName>
    <alternativeName>
        <fullName evidence="10 15">Cob(II)alamin adenosyltransferase</fullName>
    </alternativeName>
    <alternativeName>
        <fullName evidence="12 15">Cob(II)yrinic acid a,c-diamide adenosyltransferase</fullName>
    </alternativeName>
    <alternativeName>
        <fullName evidence="11 15">Cobinamide/cobalamin adenosyltransferase</fullName>
    </alternativeName>
</protein>
<evidence type="ECO:0000256" key="8">
    <source>
        <dbReference type="ARBA" id="ARBA00022741"/>
    </source>
</evidence>
<accession>A0A161SLF0</accession>
<dbReference type="Pfam" id="PF01923">
    <property type="entry name" value="Cob_adeno_trans"/>
    <property type="match status" value="1"/>
</dbReference>
<evidence type="ECO:0000259" key="16">
    <source>
        <dbReference type="Pfam" id="PF01923"/>
    </source>
</evidence>
<evidence type="ECO:0000256" key="7">
    <source>
        <dbReference type="ARBA" id="ARBA00022679"/>
    </source>
</evidence>
<evidence type="ECO:0000256" key="13">
    <source>
        <dbReference type="ARBA" id="ARBA00048555"/>
    </source>
</evidence>
<feature type="domain" description="Cobalamin adenosyltransferase-like" evidence="16">
    <location>
        <begin position="3"/>
        <end position="166"/>
    </location>
</feature>
<name>A0A161SLF0_9BACL</name>
<evidence type="ECO:0000256" key="4">
    <source>
        <dbReference type="ARBA" id="ARBA00012454"/>
    </source>
</evidence>
<dbReference type="GO" id="GO:0008817">
    <property type="term" value="F:corrinoid adenosyltransferase activity"/>
    <property type="evidence" value="ECO:0007669"/>
    <property type="project" value="UniProtKB-UniRule"/>
</dbReference>
<evidence type="ECO:0000256" key="6">
    <source>
        <dbReference type="ARBA" id="ARBA00022573"/>
    </source>
</evidence>
<dbReference type="NCBIfam" id="TIGR00636">
    <property type="entry name" value="PduO_Nterm"/>
    <property type="match status" value="1"/>
</dbReference>
<organism evidence="17 18">
    <name type="scientific">Bhargavaea cecembensis</name>
    <dbReference type="NCBI Taxonomy" id="394098"/>
    <lineage>
        <taxon>Bacteria</taxon>
        <taxon>Bacillati</taxon>
        <taxon>Bacillota</taxon>
        <taxon>Bacilli</taxon>
        <taxon>Bacillales</taxon>
        <taxon>Caryophanaceae</taxon>
        <taxon>Bhargavaea</taxon>
    </lineage>
</organism>
<evidence type="ECO:0000256" key="5">
    <source>
        <dbReference type="ARBA" id="ARBA00020963"/>
    </source>
</evidence>
<evidence type="ECO:0000313" key="17">
    <source>
        <dbReference type="EMBL" id="KZE38453.1"/>
    </source>
</evidence>
<evidence type="ECO:0000256" key="1">
    <source>
        <dbReference type="ARBA" id="ARBA00005121"/>
    </source>
</evidence>
<evidence type="ECO:0000256" key="3">
    <source>
        <dbReference type="ARBA" id="ARBA00011233"/>
    </source>
</evidence>
<dbReference type="OrthoDB" id="9778896at2"/>
<comment type="pathway">
    <text evidence="1 15">Cofactor biosynthesis; adenosylcobalamin biosynthesis; adenosylcobalamin from cob(II)yrinate a,c-diamide: step 2/7.</text>
</comment>
<evidence type="ECO:0000256" key="9">
    <source>
        <dbReference type="ARBA" id="ARBA00022840"/>
    </source>
</evidence>
<dbReference type="PANTHER" id="PTHR12213">
    <property type="entry name" value="CORRINOID ADENOSYLTRANSFERASE"/>
    <property type="match status" value="1"/>
</dbReference>
<dbReference type="AlphaFoldDB" id="A0A161SLF0"/>
<comment type="caution">
    <text evidence="17">The sequence shown here is derived from an EMBL/GenBank/DDBJ whole genome shotgun (WGS) entry which is preliminary data.</text>
</comment>
<dbReference type="EC" id="2.5.1.17" evidence="4 15"/>
<dbReference type="RefSeq" id="WP_063179962.1">
    <property type="nucleotide sequence ID" value="NZ_LQNT01000009.1"/>
</dbReference>
<dbReference type="InterPro" id="IPR016030">
    <property type="entry name" value="CblAdoTrfase-like"/>
</dbReference>
<dbReference type="InterPro" id="IPR029499">
    <property type="entry name" value="PduO-typ"/>
</dbReference>
<comment type="subunit">
    <text evidence="3">Homotrimer.</text>
</comment>
<dbReference type="FunFam" id="1.20.1200.10:FF:000001">
    <property type="entry name" value="Cob(I)yrinic acid a,c-diamide adenosyltransferase"/>
    <property type="match status" value="1"/>
</dbReference>
<comment type="similarity">
    <text evidence="2 15">Belongs to the Cob(I)alamin adenosyltransferase family.</text>
</comment>
<dbReference type="GO" id="GO:0005524">
    <property type="term" value="F:ATP binding"/>
    <property type="evidence" value="ECO:0007669"/>
    <property type="project" value="UniProtKB-UniRule"/>
</dbReference>
<evidence type="ECO:0000256" key="11">
    <source>
        <dbReference type="ARBA" id="ARBA00033334"/>
    </source>
</evidence>
<keyword evidence="6 15" id="KW-0169">Cobalamin biosynthesis</keyword>
<gene>
    <name evidence="17" type="ORF">AV656_05965</name>
</gene>
<dbReference type="PANTHER" id="PTHR12213:SF0">
    <property type="entry name" value="CORRINOID ADENOSYLTRANSFERASE MMAB"/>
    <property type="match status" value="1"/>
</dbReference>
<comment type="catalytic activity">
    <reaction evidence="13 15">
        <text>2 cob(II)yrinate a,c diamide + reduced [electron-transfer flavoprotein] + 2 ATP = 2 adenosylcob(III)yrinate a,c-diamide + 2 triphosphate + oxidized [electron-transfer flavoprotein] + 3 H(+)</text>
        <dbReference type="Rhea" id="RHEA:11528"/>
        <dbReference type="Rhea" id="RHEA-COMP:10685"/>
        <dbReference type="Rhea" id="RHEA-COMP:10686"/>
        <dbReference type="ChEBI" id="CHEBI:15378"/>
        <dbReference type="ChEBI" id="CHEBI:18036"/>
        <dbReference type="ChEBI" id="CHEBI:30616"/>
        <dbReference type="ChEBI" id="CHEBI:57692"/>
        <dbReference type="ChEBI" id="CHEBI:58307"/>
        <dbReference type="ChEBI" id="CHEBI:58503"/>
        <dbReference type="ChEBI" id="CHEBI:58537"/>
        <dbReference type="EC" id="2.5.1.17"/>
    </reaction>
</comment>
<dbReference type="EMBL" id="LQNT01000009">
    <property type="protein sequence ID" value="KZE38453.1"/>
    <property type="molecule type" value="Genomic_DNA"/>
</dbReference>
<keyword evidence="9 15" id="KW-0067">ATP-binding</keyword>
<comment type="catalytic activity">
    <reaction evidence="14 15">
        <text>2 cob(II)alamin + reduced [electron-transfer flavoprotein] + 2 ATP = 2 adenosylcob(III)alamin + 2 triphosphate + oxidized [electron-transfer flavoprotein] + 3 H(+)</text>
        <dbReference type="Rhea" id="RHEA:28671"/>
        <dbReference type="Rhea" id="RHEA-COMP:10685"/>
        <dbReference type="Rhea" id="RHEA-COMP:10686"/>
        <dbReference type="ChEBI" id="CHEBI:15378"/>
        <dbReference type="ChEBI" id="CHEBI:16304"/>
        <dbReference type="ChEBI" id="CHEBI:18036"/>
        <dbReference type="ChEBI" id="CHEBI:18408"/>
        <dbReference type="ChEBI" id="CHEBI:30616"/>
        <dbReference type="ChEBI" id="CHEBI:57692"/>
        <dbReference type="ChEBI" id="CHEBI:58307"/>
        <dbReference type="EC" id="2.5.1.17"/>
    </reaction>
</comment>
<sequence length="198" mass="22428">MGIYTRTGDKGMTGLIGARVSKDHLRVEAYGTTDELNSFIGKAMSELPEQLFGDLLEDLEEIQHELFDCGGDLANVTEKRENKLSPISIERLEKRIDELTEEAPELERFILPGGTDPAATLHIARTVARRAERQVVRLMNDEEPVPETSLQYINRLSDYLFAAARIANFRLGRTDVEYARSAKVFRNTKRKEKKGETD</sequence>
<evidence type="ECO:0000256" key="2">
    <source>
        <dbReference type="ARBA" id="ARBA00007487"/>
    </source>
</evidence>
<dbReference type="InterPro" id="IPR036451">
    <property type="entry name" value="CblAdoTrfase-like_sf"/>
</dbReference>
<reference evidence="17 18" key="1">
    <citation type="submission" date="2016-01" db="EMBL/GenBank/DDBJ databases">
        <title>Whole genome sequencing of Bhargavaea cecembensis T14.</title>
        <authorList>
            <person name="Hong K.W."/>
        </authorList>
    </citation>
    <scope>NUCLEOTIDE SEQUENCE [LARGE SCALE GENOMIC DNA]</scope>
    <source>
        <strain evidence="17 18">T14</strain>
    </source>
</reference>
<keyword evidence="7 15" id="KW-0808">Transferase</keyword>
<keyword evidence="8 15" id="KW-0547">Nucleotide-binding</keyword>
<dbReference type="Proteomes" id="UP000076490">
    <property type="component" value="Unassembled WGS sequence"/>
</dbReference>
<evidence type="ECO:0000256" key="14">
    <source>
        <dbReference type="ARBA" id="ARBA00048692"/>
    </source>
</evidence>
<dbReference type="SUPFAM" id="SSF89028">
    <property type="entry name" value="Cobalamin adenosyltransferase-like"/>
    <property type="match status" value="1"/>
</dbReference>
<dbReference type="UniPathway" id="UPA00148">
    <property type="reaction ID" value="UER00233"/>
</dbReference>
<dbReference type="GO" id="GO:0009236">
    <property type="term" value="P:cobalamin biosynthetic process"/>
    <property type="evidence" value="ECO:0007669"/>
    <property type="project" value="UniProtKB-UniRule"/>
</dbReference>
<evidence type="ECO:0000256" key="12">
    <source>
        <dbReference type="ARBA" id="ARBA00033354"/>
    </source>
</evidence>
<evidence type="ECO:0000256" key="15">
    <source>
        <dbReference type="RuleBase" id="RU366026"/>
    </source>
</evidence>
<evidence type="ECO:0000256" key="10">
    <source>
        <dbReference type="ARBA" id="ARBA00031529"/>
    </source>
</evidence>